<comment type="subunit">
    <text evidence="2">Homodimer.</text>
</comment>
<evidence type="ECO:0000256" key="6">
    <source>
        <dbReference type="ARBA" id="ARBA00022636"/>
    </source>
</evidence>
<protein>
    <recommendedName>
        <fullName evidence="3">CRP-like protein Clp</fullName>
    </recommendedName>
    <alternativeName>
        <fullName evidence="12">Catabolite activation-like protein</fullName>
    </alternativeName>
</protein>
<evidence type="ECO:0000256" key="10">
    <source>
        <dbReference type="ARBA" id="ARBA00023159"/>
    </source>
</evidence>
<dbReference type="SUPFAM" id="SSF51206">
    <property type="entry name" value="cAMP-binding domain-like"/>
    <property type="match status" value="1"/>
</dbReference>
<dbReference type="Pfam" id="PF13545">
    <property type="entry name" value="HTH_Crp_2"/>
    <property type="match status" value="1"/>
</dbReference>
<evidence type="ECO:0000259" key="13">
    <source>
        <dbReference type="PROSITE" id="PS50042"/>
    </source>
</evidence>
<dbReference type="InterPro" id="IPR036390">
    <property type="entry name" value="WH_DNA-bd_sf"/>
</dbReference>
<dbReference type="EMBL" id="CP000050">
    <property type="protein sequence ID" value="AAY49437.1"/>
    <property type="molecule type" value="Genomic_DNA"/>
</dbReference>
<evidence type="ECO:0000256" key="9">
    <source>
        <dbReference type="ARBA" id="ARBA00023125"/>
    </source>
</evidence>
<dbReference type="InterPro" id="IPR000595">
    <property type="entry name" value="cNMP-bd_dom"/>
</dbReference>
<organism evidence="15 16">
    <name type="scientific">Xanthomonas campestris pv. campestris (strain 8004)</name>
    <dbReference type="NCBI Taxonomy" id="314565"/>
    <lineage>
        <taxon>Bacteria</taxon>
        <taxon>Pseudomonadati</taxon>
        <taxon>Pseudomonadota</taxon>
        <taxon>Gammaproteobacteria</taxon>
        <taxon>Lysobacterales</taxon>
        <taxon>Lysobacteraceae</taxon>
        <taxon>Xanthomonas</taxon>
    </lineage>
</organism>
<keyword evidence="5" id="KW-0021">Allosteric enzyme</keyword>
<name>A0A0H2X870_XANC8</name>
<evidence type="ECO:0000256" key="4">
    <source>
        <dbReference type="ARBA" id="ARBA00022491"/>
    </source>
</evidence>
<dbReference type="Pfam" id="PF00027">
    <property type="entry name" value="cNMP_binding"/>
    <property type="match status" value="1"/>
</dbReference>
<evidence type="ECO:0000256" key="12">
    <source>
        <dbReference type="ARBA" id="ARBA00031697"/>
    </source>
</evidence>
<dbReference type="DNASU" id="1002285"/>
<evidence type="ECO:0000313" key="16">
    <source>
        <dbReference type="Proteomes" id="UP000000420"/>
    </source>
</evidence>
<evidence type="ECO:0000259" key="14">
    <source>
        <dbReference type="PROSITE" id="PS51063"/>
    </source>
</evidence>
<feature type="domain" description="HTH crp-type" evidence="14">
    <location>
        <begin position="169"/>
        <end position="243"/>
    </location>
</feature>
<evidence type="ECO:0000256" key="7">
    <source>
        <dbReference type="ARBA" id="ARBA00023015"/>
    </source>
</evidence>
<dbReference type="HOGENOM" id="CLU_075053_0_1_6"/>
<dbReference type="FunFam" id="1.10.10.10:FF:000028">
    <property type="entry name" value="Fumarate/nitrate reduction transcriptional regulator Fnr"/>
    <property type="match status" value="1"/>
</dbReference>
<keyword evidence="4" id="KW-0678">Repressor</keyword>
<gene>
    <name evidence="15" type="ordered locus">XC_2384</name>
</gene>
<dbReference type="PRINTS" id="PR00034">
    <property type="entry name" value="HTHCRP"/>
</dbReference>
<feature type="domain" description="Cyclic nucleotide-binding" evidence="13">
    <location>
        <begin position="38"/>
        <end position="107"/>
    </location>
</feature>
<dbReference type="InterPro" id="IPR018490">
    <property type="entry name" value="cNMP-bd_dom_sf"/>
</dbReference>
<dbReference type="InterPro" id="IPR036388">
    <property type="entry name" value="WH-like_DNA-bd_sf"/>
</dbReference>
<dbReference type="GO" id="GO:0005829">
    <property type="term" value="C:cytosol"/>
    <property type="evidence" value="ECO:0007669"/>
    <property type="project" value="TreeGrafter"/>
</dbReference>
<evidence type="ECO:0000256" key="8">
    <source>
        <dbReference type="ARBA" id="ARBA00023026"/>
    </source>
</evidence>
<keyword evidence="8" id="KW-0843">Virulence</keyword>
<keyword evidence="9" id="KW-0238">DNA-binding</keyword>
<dbReference type="InterPro" id="IPR050397">
    <property type="entry name" value="Env_Response_Regulators"/>
</dbReference>
<dbReference type="PROSITE" id="PS51063">
    <property type="entry name" value="HTH_CRP_2"/>
    <property type="match status" value="1"/>
</dbReference>
<dbReference type="PANTHER" id="PTHR24567">
    <property type="entry name" value="CRP FAMILY TRANSCRIPTIONAL REGULATORY PROTEIN"/>
    <property type="match status" value="1"/>
</dbReference>
<keyword evidence="10" id="KW-0010">Activator</keyword>
<dbReference type="GO" id="GO:0003700">
    <property type="term" value="F:DNA-binding transcription factor activity"/>
    <property type="evidence" value="ECO:0007669"/>
    <property type="project" value="TreeGrafter"/>
</dbReference>
<dbReference type="Gene3D" id="2.60.120.10">
    <property type="entry name" value="Jelly Rolls"/>
    <property type="match status" value="1"/>
</dbReference>
<sequence length="253" mass="27569">MYRQLPDPSVTCPAPAEATGATARDSECALCAVRGRAICAALSEQEMAALDQATSAQAYATGSALVRAGEARHHVYTVTSGALRMVRTLADGRRQITGFVLPGDYVGLTETSHHRHDIEAIIDSRVCRTPLAQMRQLRERYPSLERKLLQRAGMELAAAQDTGLLLARLQPSERLAHFLLRLAARSTRPGASGDTVALPMSRSDIADHLGLTMETVSRTFTKLKQQHLIALPQLHLVQILDYPALRKLAGDEV</sequence>
<evidence type="ECO:0000313" key="15">
    <source>
        <dbReference type="EMBL" id="AAY49437.1"/>
    </source>
</evidence>
<dbReference type="CDD" id="cd00092">
    <property type="entry name" value="HTH_CRP"/>
    <property type="match status" value="1"/>
</dbReference>
<evidence type="ECO:0000256" key="11">
    <source>
        <dbReference type="ARBA" id="ARBA00023163"/>
    </source>
</evidence>
<dbReference type="SMART" id="SM00100">
    <property type="entry name" value="cNMP"/>
    <property type="match status" value="1"/>
</dbReference>
<dbReference type="SMART" id="SM00419">
    <property type="entry name" value="HTH_CRP"/>
    <property type="match status" value="1"/>
</dbReference>
<dbReference type="SUPFAM" id="SSF46785">
    <property type="entry name" value="Winged helix' DNA-binding domain"/>
    <property type="match status" value="1"/>
</dbReference>
<comment type="subcellular location">
    <subcellularLocation>
        <location evidence="1">Cytoplasm</location>
    </subcellularLocation>
</comment>
<dbReference type="InterPro" id="IPR012318">
    <property type="entry name" value="HTH_CRP"/>
</dbReference>
<evidence type="ECO:0000256" key="1">
    <source>
        <dbReference type="ARBA" id="ARBA00004496"/>
    </source>
</evidence>
<dbReference type="GO" id="GO:0003677">
    <property type="term" value="F:DNA binding"/>
    <property type="evidence" value="ECO:0007669"/>
    <property type="project" value="UniProtKB-KW"/>
</dbReference>
<dbReference type="Gene3D" id="1.10.10.10">
    <property type="entry name" value="Winged helix-like DNA-binding domain superfamily/Winged helix DNA-binding domain"/>
    <property type="match status" value="1"/>
</dbReference>
<dbReference type="Proteomes" id="UP000000420">
    <property type="component" value="Chromosome"/>
</dbReference>
<evidence type="ECO:0000256" key="3">
    <source>
        <dbReference type="ARBA" id="ARBA00020769"/>
    </source>
</evidence>
<keyword evidence="6" id="KW-0973">c-di-GMP</keyword>
<evidence type="ECO:0000256" key="5">
    <source>
        <dbReference type="ARBA" id="ARBA00022533"/>
    </source>
</evidence>
<evidence type="ECO:0000256" key="2">
    <source>
        <dbReference type="ARBA" id="ARBA00011738"/>
    </source>
</evidence>
<dbReference type="InterPro" id="IPR014710">
    <property type="entry name" value="RmlC-like_jellyroll"/>
</dbReference>
<keyword evidence="7" id="KW-0805">Transcription regulation</keyword>
<dbReference type="GO" id="GO:0003824">
    <property type="term" value="F:catalytic activity"/>
    <property type="evidence" value="ECO:0007669"/>
    <property type="project" value="UniProtKB-KW"/>
</dbReference>
<accession>A0A0H2X870</accession>
<dbReference type="PROSITE" id="PS50042">
    <property type="entry name" value="CNMP_BINDING_3"/>
    <property type="match status" value="1"/>
</dbReference>
<dbReference type="PANTHER" id="PTHR24567:SF75">
    <property type="entry name" value="FUMARATE AND NITRATE REDUCTION REGULATORY PROTEIN"/>
    <property type="match status" value="1"/>
</dbReference>
<reference evidence="15 16" key="1">
    <citation type="journal article" date="2005" name="Genome Res.">
        <title>Comparative and functional genomic analyses of the pathogenicity of phytopathogen Xanthomonas campestris pv. campestris.</title>
        <authorList>
            <person name="Qian W."/>
            <person name="Jia Y."/>
            <person name="Ren S.X."/>
            <person name="He Y.Q."/>
            <person name="Feng J.X."/>
            <person name="Lu L.F."/>
            <person name="Sun Q."/>
            <person name="Ying G."/>
            <person name="Tang D.J."/>
            <person name="Tang H."/>
            <person name="Wu W."/>
            <person name="Hao P."/>
            <person name="Wang L."/>
            <person name="Jiang B.L."/>
            <person name="Zeng S."/>
            <person name="Gu W.Y."/>
            <person name="Lu G."/>
            <person name="Rong L."/>
            <person name="Tian Y."/>
            <person name="Yao Z."/>
            <person name="Fu G."/>
            <person name="Chen B."/>
            <person name="Fang R."/>
            <person name="Qiang B."/>
            <person name="Chen Z."/>
            <person name="Zhao G.P."/>
            <person name="Tang J.L."/>
            <person name="He C."/>
        </authorList>
    </citation>
    <scope>NUCLEOTIDE SEQUENCE [LARGE SCALE GENOMIC DNA]</scope>
    <source>
        <strain evidence="15 16">8004</strain>
    </source>
</reference>
<proteinExistence type="predicted"/>
<keyword evidence="11" id="KW-0804">Transcription</keyword>
<dbReference type="KEGG" id="xcb:XC_2384"/>
<dbReference type="CDD" id="cd00038">
    <property type="entry name" value="CAP_ED"/>
    <property type="match status" value="1"/>
</dbReference>
<dbReference type="AlphaFoldDB" id="A0A0H2X870"/>